<feature type="transmembrane region" description="Helical" evidence="9">
    <location>
        <begin position="29"/>
        <end position="49"/>
    </location>
</feature>
<dbReference type="InterPro" id="IPR003918">
    <property type="entry name" value="NADH_UbQ_OxRdtase"/>
</dbReference>
<feature type="transmembrane region" description="Helical" evidence="9">
    <location>
        <begin position="135"/>
        <end position="154"/>
    </location>
</feature>
<feature type="compositionally biased region" description="Low complexity" evidence="8">
    <location>
        <begin position="526"/>
        <end position="538"/>
    </location>
</feature>
<dbReference type="NCBIfam" id="NF009308">
    <property type="entry name" value="PRK12665.1"/>
    <property type="match status" value="1"/>
</dbReference>
<evidence type="ECO:0000256" key="2">
    <source>
        <dbReference type="ARBA" id="ARBA00005346"/>
    </source>
</evidence>
<dbReference type="Proteomes" id="UP000224915">
    <property type="component" value="Unassembled WGS sequence"/>
</dbReference>
<feature type="transmembrane region" description="Helical" evidence="9">
    <location>
        <begin position="210"/>
        <end position="233"/>
    </location>
</feature>
<sequence length="544" mass="56532">MNWLVPLVVALPLFSAGLALTQASRPRVQAIISITTISLVLIDAIWMLALVDAGPLVLNVGEWNAPVGIALVVDRLSALMLVVSSVVLLGVLLYSVSQGTSMERRDSRTPVSVFHPTYLVLAAGVGNAFISGDLFNIYVAFEILLGASFVLITLGATGERIRAGTIYVVVSLASSILFLTALALIYAATGTLTLATLAERLPELPVGTQTVLQVMLLLGFGIKAAIFPLSAWLPDSYPTAPAPVTAVFAGLLTKVGIYAIIRTQVLLFPANDALDDVLIVLSILTMVIGILGAVAQNDLKRLLSFTLVSHIGYMLFGIAIANQVGLAATIFYVAHHITVQTALFLVAGWIEQRGGTTSLDELGGLAKLAPMLAVVFFVPAMNLAGIPPLSGFMGKVGLLQAAADAATPLAYAAIAAGLLTSLLTLYAIVKAWNKAFWQSSPKPLPTVRIRRGMIGAATAIVGASTAITLVAGPLYAYATSAARDLTLRTPYINAVLVDGERGEGESAEVAGTEGSDGSEGSGSEGSGSESETGSGSQGQEDDDE</sequence>
<comment type="similarity">
    <text evidence="2">Belongs to the CPA3 antiporters (TC 2.A.63) subunit D family.</text>
</comment>
<dbReference type="PANTHER" id="PTHR42703:SF1">
    <property type="entry name" value="NA(+)_H(+) ANTIPORTER SUBUNIT D1"/>
    <property type="match status" value="1"/>
</dbReference>
<feature type="transmembrane region" description="Helical" evidence="9">
    <location>
        <begin position="240"/>
        <end position="261"/>
    </location>
</feature>
<comment type="subcellular location">
    <subcellularLocation>
        <location evidence="1">Cell membrane</location>
        <topology evidence="1">Multi-pass membrane protein</topology>
    </subcellularLocation>
    <subcellularLocation>
        <location evidence="7">Membrane</location>
        <topology evidence="7">Multi-pass membrane protein</topology>
    </subcellularLocation>
</comment>
<feature type="transmembrane region" description="Helical" evidence="9">
    <location>
        <begin position="277"/>
        <end position="295"/>
    </location>
</feature>
<dbReference type="GO" id="GO:0005886">
    <property type="term" value="C:plasma membrane"/>
    <property type="evidence" value="ECO:0007669"/>
    <property type="project" value="UniProtKB-SubCell"/>
</dbReference>
<dbReference type="OrthoDB" id="9768329at2"/>
<organism evidence="11 12">
    <name type="scientific">Serinibacter salmoneus</name>
    <dbReference type="NCBI Taxonomy" id="556530"/>
    <lineage>
        <taxon>Bacteria</taxon>
        <taxon>Bacillati</taxon>
        <taxon>Actinomycetota</taxon>
        <taxon>Actinomycetes</taxon>
        <taxon>Micrococcales</taxon>
        <taxon>Beutenbergiaceae</taxon>
        <taxon>Serinibacter</taxon>
    </lineage>
</organism>
<evidence type="ECO:0000256" key="8">
    <source>
        <dbReference type="SAM" id="MobiDB-lite"/>
    </source>
</evidence>
<dbReference type="InterPro" id="IPR001750">
    <property type="entry name" value="ND/Mrp_TM"/>
</dbReference>
<protein>
    <submittedName>
        <fullName evidence="11">Multisubunit sodium/proton antiporter MrpD subunit</fullName>
    </submittedName>
</protein>
<evidence type="ECO:0000256" key="1">
    <source>
        <dbReference type="ARBA" id="ARBA00004651"/>
    </source>
</evidence>
<evidence type="ECO:0000313" key="11">
    <source>
        <dbReference type="EMBL" id="PFG18602.1"/>
    </source>
</evidence>
<keyword evidence="6 9" id="KW-0472">Membrane</keyword>
<dbReference type="EMBL" id="PDJD01000001">
    <property type="protein sequence ID" value="PFG18602.1"/>
    <property type="molecule type" value="Genomic_DNA"/>
</dbReference>
<evidence type="ECO:0000313" key="12">
    <source>
        <dbReference type="Proteomes" id="UP000224915"/>
    </source>
</evidence>
<keyword evidence="12" id="KW-1185">Reference proteome</keyword>
<evidence type="ECO:0000256" key="7">
    <source>
        <dbReference type="RuleBase" id="RU000320"/>
    </source>
</evidence>
<keyword evidence="5 9" id="KW-1133">Transmembrane helix</keyword>
<gene>
    <name evidence="11" type="ORF">ATL40_0142</name>
</gene>
<evidence type="ECO:0000259" key="10">
    <source>
        <dbReference type="Pfam" id="PF00361"/>
    </source>
</evidence>
<keyword evidence="3" id="KW-1003">Cell membrane</keyword>
<comment type="caution">
    <text evidence="11">The sequence shown here is derived from an EMBL/GenBank/DDBJ whole genome shotgun (WGS) entry which is preliminary data.</text>
</comment>
<dbReference type="RefSeq" id="WP_098467856.1">
    <property type="nucleotide sequence ID" value="NZ_PDJD01000001.1"/>
</dbReference>
<feature type="transmembrane region" description="Helical" evidence="9">
    <location>
        <begin position="79"/>
        <end position="97"/>
    </location>
</feature>
<dbReference type="AlphaFoldDB" id="A0A2A9CY52"/>
<keyword evidence="4 7" id="KW-0812">Transmembrane</keyword>
<dbReference type="PANTHER" id="PTHR42703">
    <property type="entry name" value="NADH DEHYDROGENASE"/>
    <property type="match status" value="1"/>
</dbReference>
<evidence type="ECO:0000256" key="5">
    <source>
        <dbReference type="ARBA" id="ARBA00022989"/>
    </source>
</evidence>
<feature type="domain" description="NADH:quinone oxidoreductase/Mrp antiporter transmembrane" evidence="10">
    <location>
        <begin position="131"/>
        <end position="416"/>
    </location>
</feature>
<evidence type="ECO:0000256" key="6">
    <source>
        <dbReference type="ARBA" id="ARBA00023136"/>
    </source>
</evidence>
<evidence type="ECO:0000256" key="9">
    <source>
        <dbReference type="SAM" id="Phobius"/>
    </source>
</evidence>
<feature type="transmembrane region" description="Helical" evidence="9">
    <location>
        <begin position="409"/>
        <end position="432"/>
    </location>
</feature>
<evidence type="ECO:0000256" key="3">
    <source>
        <dbReference type="ARBA" id="ARBA00022475"/>
    </source>
</evidence>
<feature type="region of interest" description="Disordered" evidence="8">
    <location>
        <begin position="502"/>
        <end position="544"/>
    </location>
</feature>
<dbReference type="GO" id="GO:0008137">
    <property type="term" value="F:NADH dehydrogenase (ubiquinone) activity"/>
    <property type="evidence" value="ECO:0007669"/>
    <property type="project" value="InterPro"/>
</dbReference>
<feature type="transmembrane region" description="Helical" evidence="9">
    <location>
        <begin position="371"/>
        <end position="389"/>
    </location>
</feature>
<proteinExistence type="inferred from homology"/>
<reference evidence="11 12" key="1">
    <citation type="submission" date="2017-10" db="EMBL/GenBank/DDBJ databases">
        <title>Sequencing the genomes of 1000 actinobacteria strains.</title>
        <authorList>
            <person name="Klenk H.-P."/>
        </authorList>
    </citation>
    <scope>NUCLEOTIDE SEQUENCE [LARGE SCALE GENOMIC DNA]</scope>
    <source>
        <strain evidence="11 12">DSM 21801</strain>
    </source>
</reference>
<dbReference type="InterPro" id="IPR050586">
    <property type="entry name" value="CPA3_Na-H_Antiporter_D"/>
</dbReference>
<accession>A0A2A9CY52</accession>
<dbReference type="PRINTS" id="PR01437">
    <property type="entry name" value="NUOXDRDTASE4"/>
</dbReference>
<feature type="transmembrane region" description="Helical" evidence="9">
    <location>
        <begin position="302"/>
        <end position="324"/>
    </location>
</feature>
<feature type="transmembrane region" description="Helical" evidence="9">
    <location>
        <begin position="109"/>
        <end position="129"/>
    </location>
</feature>
<evidence type="ECO:0000256" key="4">
    <source>
        <dbReference type="ARBA" id="ARBA00022692"/>
    </source>
</evidence>
<dbReference type="GO" id="GO:0042773">
    <property type="term" value="P:ATP synthesis coupled electron transport"/>
    <property type="evidence" value="ECO:0007669"/>
    <property type="project" value="InterPro"/>
</dbReference>
<feature type="transmembrane region" description="Helical" evidence="9">
    <location>
        <begin position="166"/>
        <end position="190"/>
    </location>
</feature>
<feature type="transmembrane region" description="Helical" evidence="9">
    <location>
        <begin position="330"/>
        <end position="350"/>
    </location>
</feature>
<dbReference type="Pfam" id="PF00361">
    <property type="entry name" value="Proton_antipo_M"/>
    <property type="match status" value="1"/>
</dbReference>
<feature type="transmembrane region" description="Helical" evidence="9">
    <location>
        <begin position="453"/>
        <end position="478"/>
    </location>
</feature>
<name>A0A2A9CY52_9MICO</name>